<organism evidence="4 5">
    <name type="scientific">Antarcticibacterium arcticum</name>
    <dbReference type="NCBI Taxonomy" id="2585771"/>
    <lineage>
        <taxon>Bacteria</taxon>
        <taxon>Pseudomonadati</taxon>
        <taxon>Bacteroidota</taxon>
        <taxon>Flavobacteriia</taxon>
        <taxon>Flavobacteriales</taxon>
        <taxon>Flavobacteriaceae</taxon>
        <taxon>Antarcticibacterium</taxon>
    </lineage>
</organism>
<feature type="domain" description="HTH tetR-type" evidence="3">
    <location>
        <begin position="1"/>
        <end position="59"/>
    </location>
</feature>
<dbReference type="Proteomes" id="UP000321954">
    <property type="component" value="Chromosome"/>
</dbReference>
<evidence type="ECO:0000313" key="4">
    <source>
        <dbReference type="EMBL" id="QED38716.1"/>
    </source>
</evidence>
<accession>A0A5B8YQL6</accession>
<name>A0A5B8YQL6_9FLAO</name>
<evidence type="ECO:0000256" key="1">
    <source>
        <dbReference type="ARBA" id="ARBA00023125"/>
    </source>
</evidence>
<keyword evidence="5" id="KW-1185">Reference proteome</keyword>
<dbReference type="InterPro" id="IPR001647">
    <property type="entry name" value="HTH_TetR"/>
</dbReference>
<dbReference type="Gene3D" id="1.10.357.10">
    <property type="entry name" value="Tetracycline Repressor, domain 2"/>
    <property type="match status" value="1"/>
</dbReference>
<evidence type="ECO:0000259" key="3">
    <source>
        <dbReference type="PROSITE" id="PS50977"/>
    </source>
</evidence>
<protein>
    <submittedName>
        <fullName evidence="4">TetR/AcrR family transcriptional regulator</fullName>
    </submittedName>
</protein>
<dbReference type="PROSITE" id="PS50977">
    <property type="entry name" value="HTH_TETR_2"/>
    <property type="match status" value="1"/>
</dbReference>
<dbReference type="InterPro" id="IPR009057">
    <property type="entry name" value="Homeodomain-like_sf"/>
</dbReference>
<proteinExistence type="predicted"/>
<dbReference type="PANTHER" id="PTHR43479:SF11">
    <property type="entry name" value="ACREF_ENVCD OPERON REPRESSOR-RELATED"/>
    <property type="match status" value="1"/>
</dbReference>
<gene>
    <name evidence="4" type="ORF">FK178_13770</name>
</gene>
<evidence type="ECO:0000313" key="5">
    <source>
        <dbReference type="Proteomes" id="UP000321954"/>
    </source>
</evidence>
<dbReference type="InterPro" id="IPR036271">
    <property type="entry name" value="Tet_transcr_reg_TetR-rel_C_sf"/>
</dbReference>
<dbReference type="SUPFAM" id="SSF48498">
    <property type="entry name" value="Tetracyclin repressor-like, C-terminal domain"/>
    <property type="match status" value="1"/>
</dbReference>
<keyword evidence="1 2" id="KW-0238">DNA-binding</keyword>
<dbReference type="GO" id="GO:0003677">
    <property type="term" value="F:DNA binding"/>
    <property type="evidence" value="ECO:0007669"/>
    <property type="project" value="UniProtKB-UniRule"/>
</dbReference>
<sequence>MKEQIINTSADLFLSLGFKSVTMDDIAQNMGISKKTIYAHFPTKTKLIEAVTLYVLQKITEGIEEIKSKSYNPIEELFKIKQFTTSYLKDEKSSPQFQLEKYYPKIYREVHKSNHHLISCSIEENLNRGIATGDYRSNIPVDFISKIYFVGITGIKNPSLFPPELQGLKILYDNFLEYHLRAIATPAGLEKLNQFITNDI</sequence>
<reference evidence="4 5" key="1">
    <citation type="submission" date="2019-08" db="EMBL/GenBank/DDBJ databases">
        <title>Antarcticibacterium arcticum sp. nov., a bacterium isolated from marine sediment of the Canadian Beaufort Sea.</title>
        <authorList>
            <person name="Lee Y.M."/>
            <person name="Baek K."/>
            <person name="Lee D.-H."/>
            <person name="Shin S.C."/>
            <person name="Jin Y.K."/>
            <person name="Park Y."/>
        </authorList>
    </citation>
    <scope>NUCLEOTIDE SEQUENCE [LARGE SCALE GENOMIC DNA]</scope>
    <source>
        <strain evidence="4 5">PAMC 28998</strain>
    </source>
</reference>
<dbReference type="OrthoDB" id="881297at2"/>
<dbReference type="EMBL" id="CP042476">
    <property type="protein sequence ID" value="QED38716.1"/>
    <property type="molecule type" value="Genomic_DNA"/>
</dbReference>
<dbReference type="InterPro" id="IPR050624">
    <property type="entry name" value="HTH-type_Tx_Regulator"/>
</dbReference>
<dbReference type="SUPFAM" id="SSF46689">
    <property type="entry name" value="Homeodomain-like"/>
    <property type="match status" value="1"/>
</dbReference>
<dbReference type="RefSeq" id="WP_146836416.1">
    <property type="nucleotide sequence ID" value="NZ_CP042476.1"/>
</dbReference>
<dbReference type="KEGG" id="anp:FK178_13770"/>
<dbReference type="PRINTS" id="PR00455">
    <property type="entry name" value="HTHTETR"/>
</dbReference>
<dbReference type="PANTHER" id="PTHR43479">
    <property type="entry name" value="ACREF/ENVCD OPERON REPRESSOR-RELATED"/>
    <property type="match status" value="1"/>
</dbReference>
<dbReference type="Pfam" id="PF00440">
    <property type="entry name" value="TetR_N"/>
    <property type="match status" value="1"/>
</dbReference>
<feature type="DNA-binding region" description="H-T-H motif" evidence="2">
    <location>
        <begin position="22"/>
        <end position="41"/>
    </location>
</feature>
<dbReference type="AlphaFoldDB" id="A0A5B8YQL6"/>
<evidence type="ECO:0000256" key="2">
    <source>
        <dbReference type="PROSITE-ProRule" id="PRU00335"/>
    </source>
</evidence>